<dbReference type="InterPro" id="IPR011059">
    <property type="entry name" value="Metal-dep_hydrolase_composite"/>
</dbReference>
<dbReference type="STRING" id="1193181.BN10_230039"/>
<dbReference type="AlphaFoldDB" id="N0E1D1"/>
<dbReference type="InterPro" id="IPR006680">
    <property type="entry name" value="Amidohydro-rel"/>
</dbReference>
<dbReference type="InterPro" id="IPR032466">
    <property type="entry name" value="Metal_Hydrolase"/>
</dbReference>
<accession>N0E1D1</accession>
<evidence type="ECO:0000313" key="4">
    <source>
        <dbReference type="Proteomes" id="UP000013167"/>
    </source>
</evidence>
<dbReference type="NCBIfam" id="TIGR02022">
    <property type="entry name" value="hutF"/>
    <property type="match status" value="1"/>
</dbReference>
<keyword evidence="1 3" id="KW-0378">Hydrolase</keyword>
<dbReference type="NCBIfam" id="NF006681">
    <property type="entry name" value="PRK09229.1-2"/>
    <property type="match status" value="1"/>
</dbReference>
<dbReference type="Proteomes" id="UP000013167">
    <property type="component" value="Unassembled WGS sequence"/>
</dbReference>
<gene>
    <name evidence="3" type="ORF">BN10_230039</name>
</gene>
<evidence type="ECO:0000259" key="2">
    <source>
        <dbReference type="Pfam" id="PF01979"/>
    </source>
</evidence>
<dbReference type="OrthoDB" id="3204583at2"/>
<evidence type="ECO:0000313" key="3">
    <source>
        <dbReference type="EMBL" id="CCH69596.1"/>
    </source>
</evidence>
<dbReference type="InterPro" id="IPR050287">
    <property type="entry name" value="MTA/SAH_deaminase"/>
</dbReference>
<keyword evidence="4" id="KW-1185">Reference proteome</keyword>
<dbReference type="HOGENOM" id="CLU_012358_3_1_11"/>
<name>N0E1D1_9MICO</name>
<comment type="caution">
    <text evidence="3">The sequence shown here is derived from an EMBL/GenBank/DDBJ whole genome shotgun (WGS) entry which is preliminary data.</text>
</comment>
<dbReference type="eggNOG" id="COG0402">
    <property type="taxonomic scope" value="Bacteria"/>
</dbReference>
<sequence length="445" mass="48480">MTTFWCEHAHLPSKVQWGVRLTVDDGRISAVRERVKPADDDVRLHGVVVPGIANAHSHTFHRALRGRTHAGGGNFWSWRDEMYAVARRLQPESYLALARAVFLDMLAAGYTAVGEFHYLHHQPGGRGYDEPNAMGEALVQAARDVGIRLTLLDTIYLHGGLTPQGHLPLDEVQIRFGDGTVDQWAERVTPFRDALGGDPLVRVGAAAHSVRALTPTELDAFGEVTDGWTLHAHVSEQPAENLAAQAFYGRTPTEILGSSGLLDESFTAVHATHLSERDLLLLSRSDARACICPTTERDLADGIGPTTDLRRRGVPLCVGSDQHAVIDPWEELRALEMHERLMSHERGRIDPAELVRIGATEGYRAIGWAEGGQLAVGALADFVVLREDSRRTAGSDPGQIVFSAGAPDVTDVVVAGQHLIRAGAHRLGEVDPFVSEALVLLREAR</sequence>
<organism evidence="3 4">
    <name type="scientific">Phycicoccus elongatus Lp2</name>
    <dbReference type="NCBI Taxonomy" id="1193181"/>
    <lineage>
        <taxon>Bacteria</taxon>
        <taxon>Bacillati</taxon>
        <taxon>Actinomycetota</taxon>
        <taxon>Actinomycetes</taxon>
        <taxon>Micrococcales</taxon>
        <taxon>Intrasporangiaceae</taxon>
        <taxon>Phycicoccus</taxon>
    </lineage>
</organism>
<dbReference type="PANTHER" id="PTHR43794">
    <property type="entry name" value="AMINOHYDROLASE SSNA-RELATED"/>
    <property type="match status" value="1"/>
</dbReference>
<dbReference type="RefSeq" id="WP_010849506.1">
    <property type="nucleotide sequence ID" value="NZ_HF570956.1"/>
</dbReference>
<dbReference type="GO" id="GO:0016810">
    <property type="term" value="F:hydrolase activity, acting on carbon-nitrogen (but not peptide) bonds"/>
    <property type="evidence" value="ECO:0007669"/>
    <property type="project" value="InterPro"/>
</dbReference>
<dbReference type="EMBL" id="CAIZ01000090">
    <property type="protein sequence ID" value="CCH69596.1"/>
    <property type="molecule type" value="Genomic_DNA"/>
</dbReference>
<protein>
    <submittedName>
        <fullName evidence="3">Atrazine chlorohydrolase</fullName>
        <ecNumber evidence="3">3.8.1.8</ecNumber>
    </submittedName>
</protein>
<dbReference type="SUPFAM" id="SSF51556">
    <property type="entry name" value="Metallo-dependent hydrolases"/>
    <property type="match status" value="1"/>
</dbReference>
<dbReference type="SUPFAM" id="SSF51338">
    <property type="entry name" value="Composite domain of metallo-dependent hydrolases"/>
    <property type="match status" value="1"/>
</dbReference>
<dbReference type="GO" id="GO:0018788">
    <property type="term" value="F:atrazine chlorohydrolase activity"/>
    <property type="evidence" value="ECO:0007669"/>
    <property type="project" value="UniProtKB-EC"/>
</dbReference>
<dbReference type="PANTHER" id="PTHR43794:SF11">
    <property type="entry name" value="AMIDOHYDROLASE-RELATED DOMAIN-CONTAINING PROTEIN"/>
    <property type="match status" value="1"/>
</dbReference>
<proteinExistence type="predicted"/>
<dbReference type="Pfam" id="PF01979">
    <property type="entry name" value="Amidohydro_1"/>
    <property type="match status" value="1"/>
</dbReference>
<evidence type="ECO:0000256" key="1">
    <source>
        <dbReference type="ARBA" id="ARBA00022801"/>
    </source>
</evidence>
<reference evidence="3 4" key="1">
    <citation type="journal article" date="2013" name="ISME J.">
        <title>A metabolic model for members of the genus Tetrasphaera involved in enhanced biological phosphorus removal.</title>
        <authorList>
            <person name="Kristiansen R."/>
            <person name="Nguyen H.T.T."/>
            <person name="Saunders A.M."/>
            <person name="Nielsen J.L."/>
            <person name="Wimmer R."/>
            <person name="Le V.Q."/>
            <person name="McIlroy S.J."/>
            <person name="Petrovski S."/>
            <person name="Seviour R.J."/>
            <person name="Calteau A."/>
            <person name="Nielsen K.L."/>
            <person name="Nielsen P.H."/>
        </authorList>
    </citation>
    <scope>NUCLEOTIDE SEQUENCE [LARGE SCALE GENOMIC DNA]</scope>
    <source>
        <strain evidence="3 4">Lp2</strain>
    </source>
</reference>
<dbReference type="Gene3D" id="2.30.40.10">
    <property type="entry name" value="Urease, subunit C, domain 1"/>
    <property type="match status" value="1"/>
</dbReference>
<dbReference type="EC" id="3.8.1.8" evidence="3"/>
<dbReference type="Gene3D" id="3.20.20.140">
    <property type="entry name" value="Metal-dependent hydrolases"/>
    <property type="match status" value="1"/>
</dbReference>
<feature type="domain" description="Amidohydrolase-related" evidence="2">
    <location>
        <begin position="47"/>
        <end position="417"/>
    </location>
</feature>
<dbReference type="InterPro" id="IPR010252">
    <property type="entry name" value="HutF"/>
</dbReference>